<dbReference type="SUPFAM" id="SSF54001">
    <property type="entry name" value="Cysteine proteinases"/>
    <property type="match status" value="1"/>
</dbReference>
<evidence type="ECO:0000259" key="2">
    <source>
        <dbReference type="SMART" id="SM00460"/>
    </source>
</evidence>
<feature type="domain" description="Transglutaminase-like" evidence="2">
    <location>
        <begin position="406"/>
        <end position="477"/>
    </location>
</feature>
<dbReference type="Pfam" id="PF11992">
    <property type="entry name" value="TgpA_N"/>
    <property type="match status" value="1"/>
</dbReference>
<dbReference type="InterPro" id="IPR002931">
    <property type="entry name" value="Transglutaminase-like"/>
</dbReference>
<feature type="transmembrane region" description="Helical" evidence="1">
    <location>
        <begin position="166"/>
        <end position="187"/>
    </location>
</feature>
<evidence type="ECO:0000313" key="4">
    <source>
        <dbReference type="Proteomes" id="UP000077857"/>
    </source>
</evidence>
<keyword evidence="1" id="KW-0472">Membrane</keyword>
<dbReference type="InterPro" id="IPR038765">
    <property type="entry name" value="Papain-like_cys_pep_sf"/>
</dbReference>
<feature type="transmembrane region" description="Helical" evidence="1">
    <location>
        <begin position="37"/>
        <end position="55"/>
    </location>
</feature>
<name>A0A177NCG8_9GAMM</name>
<dbReference type="Pfam" id="PF13559">
    <property type="entry name" value="DUF4129"/>
    <property type="match status" value="1"/>
</dbReference>
<dbReference type="Pfam" id="PF01841">
    <property type="entry name" value="Transglut_core"/>
    <property type="match status" value="1"/>
</dbReference>
<feature type="transmembrane region" description="Helical" evidence="1">
    <location>
        <begin position="555"/>
        <end position="575"/>
    </location>
</feature>
<dbReference type="AlphaFoldDB" id="A0A177NCG8"/>
<protein>
    <submittedName>
        <fullName evidence="3">Transglutaminase</fullName>
    </submittedName>
</protein>
<reference evidence="3 4" key="1">
    <citation type="submission" date="2016-03" db="EMBL/GenBank/DDBJ databases">
        <authorList>
            <person name="Ploux O."/>
        </authorList>
    </citation>
    <scope>NUCLEOTIDE SEQUENCE [LARGE SCALE GENOMIC DNA]</scope>
    <source>
        <strain evidence="3 4">R-45378</strain>
    </source>
</reference>
<feature type="transmembrane region" description="Helical" evidence="1">
    <location>
        <begin position="137"/>
        <end position="154"/>
    </location>
</feature>
<dbReference type="EMBL" id="LUUJ01000080">
    <property type="protein sequence ID" value="OAI15717.1"/>
    <property type="molecule type" value="Genomic_DNA"/>
</dbReference>
<proteinExistence type="predicted"/>
<keyword evidence="1" id="KW-0812">Transmembrane</keyword>
<dbReference type="SMART" id="SM00460">
    <property type="entry name" value="TGc"/>
    <property type="match status" value="1"/>
</dbReference>
<accession>A0A177NCG8</accession>
<dbReference type="InterPro" id="IPR052901">
    <property type="entry name" value="Bact_TGase-like"/>
</dbReference>
<comment type="caution">
    <text evidence="3">The sequence shown here is derived from an EMBL/GenBank/DDBJ whole genome shotgun (WGS) entry which is preliminary data.</text>
</comment>
<organism evidence="3 4">
    <name type="scientific">Methylomonas koyamae</name>
    <dbReference type="NCBI Taxonomy" id="702114"/>
    <lineage>
        <taxon>Bacteria</taxon>
        <taxon>Pseudomonadati</taxon>
        <taxon>Pseudomonadota</taxon>
        <taxon>Gammaproteobacteria</taxon>
        <taxon>Methylococcales</taxon>
        <taxon>Methylococcaceae</taxon>
        <taxon>Methylomonas</taxon>
    </lineage>
</organism>
<dbReference type="Gene3D" id="3.10.620.30">
    <property type="match status" value="1"/>
</dbReference>
<dbReference type="PANTHER" id="PTHR42736">
    <property type="entry name" value="PROTEIN-GLUTAMINE GAMMA-GLUTAMYLTRANSFERASE"/>
    <property type="match status" value="1"/>
</dbReference>
<dbReference type="Proteomes" id="UP000077857">
    <property type="component" value="Unassembled WGS sequence"/>
</dbReference>
<sequence>MLASPSAVLNVNGQPSPRLLWFMSGSIGLITLPHAWHMPPLLIGFFGLMWLWRLLAISRSAWLPNRWRLFALTLAGIGLAYSQHRGVFGRDAGTGLFVVALGLKLLEIHGKRDVYVIVYLAFLVAATQFLYEESILMALYILLVCTVLLATLVTQNSVSPQTVPALKTAATLIVQALPIAAVLFVLFPRLEAPRWSWLDADNQAKSGLSDTLEPGSIAELSLSAELVFRVKFDADLPPPAQRYWRGPVYTLFDGSAWKAAPALFRAANPDQPVFGGKAYAYTLMMEPQKQNWVFALELPSAFPAGLRRNELYQLTTNKNPGDRAEYRISSVPSYNTGGINPAERRESLQLPGKPSERIRSLIAQLRGTAASPEVLIANLLQHFHRENFRYTLNPEPMPERQVETFLFERRAGFCSHYATAFVYLLRAAEIPARVVGGYQGGRFNTVGGFLEIRQADAHAWAEVWLDGKGWVRFDPTAAIAPERIEQGVNVDLQIASGAANFSPIQLDTKTLTWLQRSRQLWQNVDYQWQRWVINYDTDNQKALLQNLGIDDFVKLGYWLLLSVGGFSGLLAWRLLRPNRRRRDPVLQAYRQFCGKLSKAGVDFGPGDGPQTLAQRAKAVRPDLADTIERIVAVFIRLRYEPSAEAGDLRVLKTLIGSLRV</sequence>
<dbReference type="InterPro" id="IPR021878">
    <property type="entry name" value="TgpA_N"/>
</dbReference>
<dbReference type="PANTHER" id="PTHR42736:SF1">
    <property type="entry name" value="PROTEIN-GLUTAMINE GAMMA-GLUTAMYLTRANSFERASE"/>
    <property type="match status" value="1"/>
</dbReference>
<evidence type="ECO:0000313" key="3">
    <source>
        <dbReference type="EMBL" id="OAI15717.1"/>
    </source>
</evidence>
<feature type="transmembrane region" description="Helical" evidence="1">
    <location>
        <begin position="113"/>
        <end position="131"/>
    </location>
</feature>
<dbReference type="InterPro" id="IPR025403">
    <property type="entry name" value="TgpA-like_C"/>
</dbReference>
<gene>
    <name evidence="3" type="ORF">A1507_12880</name>
</gene>
<evidence type="ECO:0000256" key="1">
    <source>
        <dbReference type="SAM" id="Phobius"/>
    </source>
</evidence>
<keyword evidence="1" id="KW-1133">Transmembrane helix</keyword>